<keyword evidence="3" id="KW-0472">Membrane</keyword>
<accession>A0A8C4TA97</accession>
<gene>
    <name evidence="4" type="primary">INPP4B</name>
</gene>
<keyword evidence="3" id="KW-0812">Transmembrane</keyword>
<dbReference type="Proteomes" id="UP000694620">
    <property type="component" value="Unassembled WGS sequence"/>
</dbReference>
<dbReference type="PANTHER" id="PTHR12187">
    <property type="entry name" value="AGAP000124-PA"/>
    <property type="match status" value="1"/>
</dbReference>
<reference evidence="4" key="2">
    <citation type="submission" date="2025-09" db="UniProtKB">
        <authorList>
            <consortium name="Ensembl"/>
        </authorList>
    </citation>
    <scope>IDENTIFICATION</scope>
</reference>
<evidence type="ECO:0000313" key="4">
    <source>
        <dbReference type="Ensembl" id="ENSECRP00000027791.1"/>
    </source>
</evidence>
<name>A0A8C4TA97_ERPCA</name>
<evidence type="ECO:0000256" key="3">
    <source>
        <dbReference type="SAM" id="Phobius"/>
    </source>
</evidence>
<evidence type="ECO:0000313" key="5">
    <source>
        <dbReference type="Proteomes" id="UP000694620"/>
    </source>
</evidence>
<keyword evidence="1" id="KW-0378">Hydrolase</keyword>
<dbReference type="PANTHER" id="PTHR12187:SF3">
    <property type="entry name" value="INOSITOL POLYPHOSPHATE 4-PHOSPHATASE TYPE II"/>
    <property type="match status" value="1"/>
</dbReference>
<dbReference type="AlphaFoldDB" id="A0A8C4TA97"/>
<protein>
    <submittedName>
        <fullName evidence="4">Inositol polyphosphate-4-phosphatase type II B</fullName>
    </submittedName>
</protein>
<dbReference type="GeneTree" id="ENSGT00940000157587"/>
<dbReference type="GO" id="GO:0005737">
    <property type="term" value="C:cytoplasm"/>
    <property type="evidence" value="ECO:0007669"/>
    <property type="project" value="TreeGrafter"/>
</dbReference>
<dbReference type="InterPro" id="IPR039034">
    <property type="entry name" value="INPP4"/>
</dbReference>
<evidence type="ECO:0000256" key="2">
    <source>
        <dbReference type="ARBA" id="ARBA00023098"/>
    </source>
</evidence>
<sequence>MLICWHLARLGSSVSCIIEMAFFYLMSAFISACIYYTPENTAKAKEVLSDIGLLQPLISSLADQLLQSAEQRCSSRLTETLKAMSDKTEQFVHVLKDELVKNALLALYTARPGYVSKGNSPVCNNVSANQTSPKERCQSTLKRQDSIPQHSEYDDEEWDRVWVNVAQSLNCIIALVDRLMEHEKKEQDFELKQTDWHEQLYPLVVTLKECIQEVVERAKKSMAFVLLQESACNLPQGLLLKQRKDFVFSQALSALACGFVMKLYAGLDDKGFLQQLHTVGIIGQFESLLSTYSEEIGMLEDMVVGISDLRRVTFRIAEAKSDEPNELQPVVTGRRDHYTVQVPLPREAFESLPEEIKEGGPLHVHPVLFNVGINQQQTLAERFGDISLQEKINQENYEILKEYYRLLSEKVPAECKFKFHVQTEVKELLETLYQNIHLKKRKNVEILWLAATVCAKSNTRLSWCVWSVLGSSDSSPVCIFVFSVQHTEKRVYKRLLFIFLAFPVLSQLVSVSGLQSMTYLVVWRVAGAALSLTPCARLSSVLSLHVLLSGSSCGCPEMCVLS</sequence>
<feature type="transmembrane region" description="Helical" evidence="3">
    <location>
        <begin position="12"/>
        <end position="36"/>
    </location>
</feature>
<keyword evidence="2" id="KW-0443">Lipid metabolism</keyword>
<dbReference type="GO" id="GO:0016316">
    <property type="term" value="F:phosphatidylinositol-3,4-bisphosphate 4-phosphatase activity"/>
    <property type="evidence" value="ECO:0007669"/>
    <property type="project" value="InterPro"/>
</dbReference>
<keyword evidence="3" id="KW-1133">Transmembrane helix</keyword>
<evidence type="ECO:0000256" key="1">
    <source>
        <dbReference type="ARBA" id="ARBA00022801"/>
    </source>
</evidence>
<organism evidence="4 5">
    <name type="scientific">Erpetoichthys calabaricus</name>
    <name type="common">Rope fish</name>
    <name type="synonym">Calamoichthys calabaricus</name>
    <dbReference type="NCBI Taxonomy" id="27687"/>
    <lineage>
        <taxon>Eukaryota</taxon>
        <taxon>Metazoa</taxon>
        <taxon>Chordata</taxon>
        <taxon>Craniata</taxon>
        <taxon>Vertebrata</taxon>
        <taxon>Euteleostomi</taxon>
        <taxon>Actinopterygii</taxon>
        <taxon>Polypteriformes</taxon>
        <taxon>Polypteridae</taxon>
        <taxon>Erpetoichthys</taxon>
    </lineage>
</organism>
<keyword evidence="5" id="KW-1185">Reference proteome</keyword>
<dbReference type="Ensembl" id="ENSECRT00000028371.1">
    <property type="protein sequence ID" value="ENSECRP00000027791.1"/>
    <property type="gene ID" value="ENSECRG00000018776.1"/>
</dbReference>
<reference evidence="4" key="1">
    <citation type="submission" date="2025-08" db="UniProtKB">
        <authorList>
            <consortium name="Ensembl"/>
        </authorList>
    </citation>
    <scope>IDENTIFICATION</scope>
</reference>
<proteinExistence type="predicted"/>